<dbReference type="InterPro" id="IPR027417">
    <property type="entry name" value="P-loop_NTPase"/>
</dbReference>
<evidence type="ECO:0000313" key="7">
    <source>
        <dbReference type="Proteomes" id="UP000013827"/>
    </source>
</evidence>
<evidence type="ECO:0000313" key="6">
    <source>
        <dbReference type="EnsemblProtists" id="EOD19503"/>
    </source>
</evidence>
<dbReference type="CDD" id="cd18791">
    <property type="entry name" value="SF2_C_RHA"/>
    <property type="match status" value="1"/>
</dbReference>
<dbReference type="HOGENOM" id="CLU_1153501_0_0_1"/>
<dbReference type="KEGG" id="ehx:EMIHUDRAFT_102164"/>
<sequence>MEEGEDGGGECVRSLPKLVAMSATIDAASFAAYLADGEGDAPVVRVPGRLFPVLAETRFGRGAARSGRDGMPAEVDWALLTHLVEHIATAGEPGAILVFLSGAREIERCCSALRSRPSLRGAWVRPLHGSLSPAEQRRAFEVPPPPTRKVVVSTNVAETSVTIGDVVTRYSEATRIGSLRDEPISLASAEQRRGRAGRVAPGHCYRLWAVSAPLSPEQPPEMLRTPCDEVLLAACVLTFYP</sequence>
<dbReference type="AlphaFoldDB" id="A0A0D3J7L8"/>
<dbReference type="GO" id="GO:0003723">
    <property type="term" value="F:RNA binding"/>
    <property type="evidence" value="ECO:0007669"/>
    <property type="project" value="TreeGrafter"/>
</dbReference>
<protein>
    <recommendedName>
        <fullName evidence="5">Helicase C-terminal domain-containing protein</fullName>
    </recommendedName>
</protein>
<reference evidence="6" key="2">
    <citation type="submission" date="2024-10" db="UniProtKB">
        <authorList>
            <consortium name="EnsemblProtists"/>
        </authorList>
    </citation>
    <scope>IDENTIFICATION</scope>
</reference>
<dbReference type="SUPFAM" id="SSF52540">
    <property type="entry name" value="P-loop containing nucleoside triphosphate hydrolases"/>
    <property type="match status" value="1"/>
</dbReference>
<dbReference type="GO" id="GO:0005524">
    <property type="term" value="F:ATP binding"/>
    <property type="evidence" value="ECO:0007669"/>
    <property type="project" value="UniProtKB-KW"/>
</dbReference>
<evidence type="ECO:0000256" key="3">
    <source>
        <dbReference type="ARBA" id="ARBA00022806"/>
    </source>
</evidence>
<dbReference type="eggNOG" id="KOG0925">
    <property type="taxonomic scope" value="Eukaryota"/>
</dbReference>
<dbReference type="PROSITE" id="PS51194">
    <property type="entry name" value="HELICASE_CTER"/>
    <property type="match status" value="1"/>
</dbReference>
<keyword evidence="4" id="KW-0067">ATP-binding</keyword>
<evidence type="ECO:0000259" key="5">
    <source>
        <dbReference type="PROSITE" id="PS51194"/>
    </source>
</evidence>
<dbReference type="Pfam" id="PF00271">
    <property type="entry name" value="Helicase_C"/>
    <property type="match status" value="1"/>
</dbReference>
<dbReference type="Proteomes" id="UP000013827">
    <property type="component" value="Unassembled WGS sequence"/>
</dbReference>
<dbReference type="SMART" id="SM00490">
    <property type="entry name" value="HELICc"/>
    <property type="match status" value="1"/>
</dbReference>
<keyword evidence="3" id="KW-0347">Helicase</keyword>
<dbReference type="GO" id="GO:0004386">
    <property type="term" value="F:helicase activity"/>
    <property type="evidence" value="ECO:0007669"/>
    <property type="project" value="UniProtKB-KW"/>
</dbReference>
<reference evidence="7" key="1">
    <citation type="journal article" date="2013" name="Nature">
        <title>Pan genome of the phytoplankton Emiliania underpins its global distribution.</title>
        <authorList>
            <person name="Read B.A."/>
            <person name="Kegel J."/>
            <person name="Klute M.J."/>
            <person name="Kuo A."/>
            <person name="Lefebvre S.C."/>
            <person name="Maumus F."/>
            <person name="Mayer C."/>
            <person name="Miller J."/>
            <person name="Monier A."/>
            <person name="Salamov A."/>
            <person name="Young J."/>
            <person name="Aguilar M."/>
            <person name="Claverie J.M."/>
            <person name="Frickenhaus S."/>
            <person name="Gonzalez K."/>
            <person name="Herman E.K."/>
            <person name="Lin Y.C."/>
            <person name="Napier J."/>
            <person name="Ogata H."/>
            <person name="Sarno A.F."/>
            <person name="Shmutz J."/>
            <person name="Schroeder D."/>
            <person name="de Vargas C."/>
            <person name="Verret F."/>
            <person name="von Dassow P."/>
            <person name="Valentin K."/>
            <person name="Van de Peer Y."/>
            <person name="Wheeler G."/>
            <person name="Dacks J.B."/>
            <person name="Delwiche C.F."/>
            <person name="Dyhrman S.T."/>
            <person name="Glockner G."/>
            <person name="John U."/>
            <person name="Richards T."/>
            <person name="Worden A.Z."/>
            <person name="Zhang X."/>
            <person name="Grigoriev I.V."/>
            <person name="Allen A.E."/>
            <person name="Bidle K."/>
            <person name="Borodovsky M."/>
            <person name="Bowler C."/>
            <person name="Brownlee C."/>
            <person name="Cock J.M."/>
            <person name="Elias M."/>
            <person name="Gladyshev V.N."/>
            <person name="Groth M."/>
            <person name="Guda C."/>
            <person name="Hadaegh A."/>
            <person name="Iglesias-Rodriguez M.D."/>
            <person name="Jenkins J."/>
            <person name="Jones B.M."/>
            <person name="Lawson T."/>
            <person name="Leese F."/>
            <person name="Lindquist E."/>
            <person name="Lobanov A."/>
            <person name="Lomsadze A."/>
            <person name="Malik S.B."/>
            <person name="Marsh M.E."/>
            <person name="Mackinder L."/>
            <person name="Mock T."/>
            <person name="Mueller-Roeber B."/>
            <person name="Pagarete A."/>
            <person name="Parker M."/>
            <person name="Probert I."/>
            <person name="Quesneville H."/>
            <person name="Raines C."/>
            <person name="Rensing S.A."/>
            <person name="Riano-Pachon D.M."/>
            <person name="Richier S."/>
            <person name="Rokitta S."/>
            <person name="Shiraiwa Y."/>
            <person name="Soanes D.M."/>
            <person name="van der Giezen M."/>
            <person name="Wahlund T.M."/>
            <person name="Williams B."/>
            <person name="Wilson W."/>
            <person name="Wolfe G."/>
            <person name="Wurch L.L."/>
        </authorList>
    </citation>
    <scope>NUCLEOTIDE SEQUENCE</scope>
</reference>
<dbReference type="PaxDb" id="2903-EOD19503"/>
<organism evidence="6 7">
    <name type="scientific">Emiliania huxleyi (strain CCMP1516)</name>
    <dbReference type="NCBI Taxonomy" id="280463"/>
    <lineage>
        <taxon>Eukaryota</taxon>
        <taxon>Haptista</taxon>
        <taxon>Haptophyta</taxon>
        <taxon>Prymnesiophyceae</taxon>
        <taxon>Isochrysidales</taxon>
        <taxon>Noelaerhabdaceae</taxon>
        <taxon>Emiliania</taxon>
    </lineage>
</organism>
<proteinExistence type="predicted"/>
<keyword evidence="1" id="KW-0547">Nucleotide-binding</keyword>
<accession>A0A0D3J7L8</accession>
<dbReference type="STRING" id="2903.R1CA33"/>
<evidence type="ECO:0000256" key="1">
    <source>
        <dbReference type="ARBA" id="ARBA00022741"/>
    </source>
</evidence>
<evidence type="ECO:0000256" key="2">
    <source>
        <dbReference type="ARBA" id="ARBA00022801"/>
    </source>
</evidence>
<dbReference type="InterPro" id="IPR001650">
    <property type="entry name" value="Helicase_C-like"/>
</dbReference>
<name>A0A0D3J7L8_EMIH1</name>
<evidence type="ECO:0000256" key="4">
    <source>
        <dbReference type="ARBA" id="ARBA00022840"/>
    </source>
</evidence>
<feature type="domain" description="Helicase C-terminal" evidence="5">
    <location>
        <begin position="79"/>
        <end position="238"/>
    </location>
</feature>
<dbReference type="PANTHER" id="PTHR18934:SF99">
    <property type="entry name" value="ATP-DEPENDENT RNA HELICASE DHX37-RELATED"/>
    <property type="match status" value="1"/>
</dbReference>
<keyword evidence="7" id="KW-1185">Reference proteome</keyword>
<dbReference type="OMA" id="QRAGHAC"/>
<keyword evidence="2" id="KW-0378">Hydrolase</keyword>
<dbReference type="GeneID" id="17265004"/>
<dbReference type="GO" id="GO:0016787">
    <property type="term" value="F:hydrolase activity"/>
    <property type="evidence" value="ECO:0007669"/>
    <property type="project" value="UniProtKB-KW"/>
</dbReference>
<dbReference type="RefSeq" id="XP_005771932.1">
    <property type="nucleotide sequence ID" value="XM_005771875.1"/>
</dbReference>
<dbReference type="Gene3D" id="3.40.50.300">
    <property type="entry name" value="P-loop containing nucleotide triphosphate hydrolases"/>
    <property type="match status" value="1"/>
</dbReference>
<dbReference type="EnsemblProtists" id="EOD19503">
    <property type="protein sequence ID" value="EOD19503"/>
    <property type="gene ID" value="EMIHUDRAFT_102164"/>
</dbReference>
<dbReference type="PANTHER" id="PTHR18934">
    <property type="entry name" value="ATP-DEPENDENT RNA HELICASE"/>
    <property type="match status" value="1"/>
</dbReference>